<name>A0A6G0VIZ8_APHCR</name>
<reference evidence="2 3" key="1">
    <citation type="submission" date="2019-08" db="EMBL/GenBank/DDBJ databases">
        <title>Whole genome of Aphis craccivora.</title>
        <authorList>
            <person name="Voronova N.V."/>
            <person name="Shulinski R.S."/>
            <person name="Bandarenka Y.V."/>
            <person name="Zhorov D.G."/>
            <person name="Warner D."/>
        </authorList>
    </citation>
    <scope>NUCLEOTIDE SEQUENCE [LARGE SCALE GENOMIC DNA]</scope>
    <source>
        <strain evidence="2">180601</strain>
        <tissue evidence="2">Whole Body</tissue>
    </source>
</reference>
<protein>
    <submittedName>
        <fullName evidence="2">PiggyBac transposable element-derived protein 4-like</fullName>
    </submittedName>
</protein>
<keyword evidence="3" id="KW-1185">Reference proteome</keyword>
<dbReference type="EMBL" id="VUJU01016883">
    <property type="protein sequence ID" value="KAF0686794.1"/>
    <property type="molecule type" value="Genomic_DNA"/>
</dbReference>
<accession>A0A6G0VIZ8</accession>
<dbReference type="PANTHER" id="PTHR46599:SF3">
    <property type="entry name" value="PIGGYBAC TRANSPOSABLE ELEMENT-DERIVED PROTEIN 4"/>
    <property type="match status" value="1"/>
</dbReference>
<dbReference type="InterPro" id="IPR029526">
    <property type="entry name" value="PGBD"/>
</dbReference>
<organism evidence="2 3">
    <name type="scientific">Aphis craccivora</name>
    <name type="common">Cowpea aphid</name>
    <dbReference type="NCBI Taxonomy" id="307492"/>
    <lineage>
        <taxon>Eukaryota</taxon>
        <taxon>Metazoa</taxon>
        <taxon>Ecdysozoa</taxon>
        <taxon>Arthropoda</taxon>
        <taxon>Hexapoda</taxon>
        <taxon>Insecta</taxon>
        <taxon>Pterygota</taxon>
        <taxon>Neoptera</taxon>
        <taxon>Paraneoptera</taxon>
        <taxon>Hemiptera</taxon>
        <taxon>Sternorrhyncha</taxon>
        <taxon>Aphidomorpha</taxon>
        <taxon>Aphidoidea</taxon>
        <taxon>Aphididae</taxon>
        <taxon>Aphidini</taxon>
        <taxon>Aphis</taxon>
        <taxon>Aphis</taxon>
    </lineage>
</organism>
<dbReference type="Pfam" id="PF13843">
    <property type="entry name" value="DDE_Tnp_1_7"/>
    <property type="match status" value="1"/>
</dbReference>
<evidence type="ECO:0000259" key="1">
    <source>
        <dbReference type="Pfam" id="PF13843"/>
    </source>
</evidence>
<feature type="domain" description="PiggyBac transposable element-derived protein" evidence="1">
    <location>
        <begin position="24"/>
        <end position="124"/>
    </location>
</feature>
<dbReference type="AlphaFoldDB" id="A0A6G0VIZ8"/>
<evidence type="ECO:0000313" key="3">
    <source>
        <dbReference type="Proteomes" id="UP000478052"/>
    </source>
</evidence>
<sequence length="131" mass="15090">MHSSPLFTSLEGVTSIIENLPFCNPINIFNILFNDEIMNLIVFQTNLYAQQKQTKTGKSFIRTNLSEIKTFIGINLQMGIKKQCSYRDYWSSSPDLHDSYISSLMPVNRFGWLLAHIHLNDNTVMPKKKCT</sequence>
<evidence type="ECO:0000313" key="2">
    <source>
        <dbReference type="EMBL" id="KAF0686794.1"/>
    </source>
</evidence>
<proteinExistence type="predicted"/>
<dbReference type="PANTHER" id="PTHR46599">
    <property type="entry name" value="PIGGYBAC TRANSPOSABLE ELEMENT-DERIVED PROTEIN 4"/>
    <property type="match status" value="1"/>
</dbReference>
<dbReference type="OrthoDB" id="6600797at2759"/>
<gene>
    <name evidence="2" type="ORF">FWK35_00033551</name>
</gene>
<dbReference type="Proteomes" id="UP000478052">
    <property type="component" value="Unassembled WGS sequence"/>
</dbReference>
<comment type="caution">
    <text evidence="2">The sequence shown here is derived from an EMBL/GenBank/DDBJ whole genome shotgun (WGS) entry which is preliminary data.</text>
</comment>